<dbReference type="Proteomes" id="UP000266915">
    <property type="component" value="Unassembled WGS sequence"/>
</dbReference>
<proteinExistence type="predicted"/>
<dbReference type="Pfam" id="PF07811">
    <property type="entry name" value="TadE"/>
    <property type="match status" value="1"/>
</dbReference>
<dbReference type="InterPro" id="IPR049790">
    <property type="entry name" value="Rv3655c/TadE"/>
</dbReference>
<keyword evidence="3" id="KW-1185">Reference proteome</keyword>
<organism evidence="2 3">
    <name type="scientific">Plantibacter flavus</name>
    <dbReference type="NCBI Taxonomy" id="150123"/>
    <lineage>
        <taxon>Bacteria</taxon>
        <taxon>Bacillati</taxon>
        <taxon>Actinomycetota</taxon>
        <taxon>Actinomycetes</taxon>
        <taxon>Micrococcales</taxon>
        <taxon>Microbacteriaceae</taxon>
        <taxon>Plantibacter</taxon>
    </lineage>
</organism>
<protein>
    <recommendedName>
        <fullName evidence="1">TadE-like domain-containing protein</fullName>
    </recommendedName>
</protein>
<comment type="caution">
    <text evidence="2">The sequence shown here is derived from an EMBL/GenBank/DDBJ whole genome shotgun (WGS) entry which is preliminary data.</text>
</comment>
<evidence type="ECO:0000259" key="1">
    <source>
        <dbReference type="Pfam" id="PF07811"/>
    </source>
</evidence>
<evidence type="ECO:0000313" key="2">
    <source>
        <dbReference type="EMBL" id="ROR82649.1"/>
    </source>
</evidence>
<feature type="domain" description="TadE-like" evidence="1">
    <location>
        <begin position="2"/>
        <end position="41"/>
    </location>
</feature>
<dbReference type="RefSeq" id="WP_159453408.1">
    <property type="nucleotide sequence ID" value="NZ_FXAP01000004.1"/>
</dbReference>
<reference evidence="2 3" key="1">
    <citation type="submission" date="2018-11" db="EMBL/GenBank/DDBJ databases">
        <title>Sequencing the genomes of 1000 actinobacteria strains.</title>
        <authorList>
            <person name="Klenk H.-P."/>
        </authorList>
    </citation>
    <scope>NUCLEOTIDE SEQUENCE [LARGE SCALE GENOMIC DNA]</scope>
    <source>
        <strain evidence="2 3">DSM 14012</strain>
    </source>
</reference>
<evidence type="ECO:0000313" key="3">
    <source>
        <dbReference type="Proteomes" id="UP000266915"/>
    </source>
</evidence>
<dbReference type="AlphaFoldDB" id="A0A3N2C563"/>
<name>A0A3N2C563_9MICO</name>
<sequence length="103" mass="10055">MTAEFAVVVPAVVLVLAMGLSAVQVGLTQLRATDAAADAARSLGRGDDAGTAAGRVARVLPGATMTSVVEGDLVCVRVDADGGSGLAGVVPVSASSCAMRDGR</sequence>
<dbReference type="InterPro" id="IPR012495">
    <property type="entry name" value="TadE-like_dom"/>
</dbReference>
<dbReference type="EMBL" id="RKHL01000001">
    <property type="protein sequence ID" value="ROR82649.1"/>
    <property type="molecule type" value="Genomic_DNA"/>
</dbReference>
<gene>
    <name evidence="2" type="ORF">EDD42_2742</name>
</gene>
<accession>A0A3N2C563</accession>
<dbReference type="NCBIfam" id="NF041390">
    <property type="entry name" value="TadE_Rv3655c"/>
    <property type="match status" value="1"/>
</dbReference>